<keyword evidence="3" id="KW-1185">Reference proteome</keyword>
<evidence type="ECO:0000256" key="1">
    <source>
        <dbReference type="SAM" id="MobiDB-lite"/>
    </source>
</evidence>
<protein>
    <submittedName>
        <fullName evidence="2">Uncharacterized protein</fullName>
    </submittedName>
</protein>
<dbReference type="OrthoDB" id="277038at2759"/>
<evidence type="ECO:0000313" key="3">
    <source>
        <dbReference type="Proteomes" id="UP000674179"/>
    </source>
</evidence>
<accession>A0A836HDV8</accession>
<dbReference type="GeneID" id="94171611"/>
<comment type="caution">
    <text evidence="2">The sequence shown here is derived from an EMBL/GenBank/DDBJ whole genome shotgun (WGS) entry which is preliminary data.</text>
</comment>
<feature type="compositionally biased region" description="Low complexity" evidence="1">
    <location>
        <begin position="246"/>
        <end position="264"/>
    </location>
</feature>
<reference evidence="2 3" key="1">
    <citation type="submission" date="2021-02" db="EMBL/GenBank/DDBJ databases">
        <title>Leishmania (Mundinia) enrietti genome sequencing and assembly.</title>
        <authorList>
            <person name="Almutairi H."/>
            <person name="Gatherer D."/>
        </authorList>
    </citation>
    <scope>NUCLEOTIDE SEQUENCE [LARGE SCALE GENOMIC DNA]</scope>
    <source>
        <strain evidence="2">CUR178</strain>
    </source>
</reference>
<sequence length="426" mass="45209">MSERWDMTGAKNLQMTVAQSVLFLYSDLSKDCGESSSGKSVLISSSSGNKPLGKSGAFLGLNIFAKSLEKRELSSKATEALRSPSFTDVGEGCQWRIEEDDVTLCIRIDFATVTKRLGASGKSMLLATTGGNKPIAGTGLMCGLNCYYPVGKIFDASQLAVGSTAEDILQVGQTHSFEGGFHVLYPAPTEMHVTYTYCTEKMADGHTASLPACCVGDLNVAMFVSAPKAARARTEKTIEKTSGEGQLSPSSSSLTPSLSRSSQTNSRGGLLVESRMDKKVRNVTVTCAPVTAQSAQTPTSSGSRSDAYTIDLRFDPTQSFGRSSSGKCLLVATTGGFQRVVDAEDHIVCRLSLNAYRPAPPLSEVEITTAVQAVLATKPKAQLSSLSFKELLTEVVSVLGLSESMKEAIKPKIKEAAVAFLQEAAM</sequence>
<organism evidence="2 3">
    <name type="scientific">Leishmania enriettii</name>
    <dbReference type="NCBI Taxonomy" id="5663"/>
    <lineage>
        <taxon>Eukaryota</taxon>
        <taxon>Discoba</taxon>
        <taxon>Euglenozoa</taxon>
        <taxon>Kinetoplastea</taxon>
        <taxon>Metakinetoplastina</taxon>
        <taxon>Trypanosomatida</taxon>
        <taxon>Trypanosomatidae</taxon>
        <taxon>Leishmaniinae</taxon>
        <taxon>Leishmania</taxon>
    </lineage>
</organism>
<dbReference type="EMBL" id="JAFHKP010000028">
    <property type="protein sequence ID" value="KAG5474943.1"/>
    <property type="molecule type" value="Genomic_DNA"/>
</dbReference>
<dbReference type="KEGG" id="lenr:94171611"/>
<name>A0A836HDV8_LEIEN</name>
<dbReference type="Proteomes" id="UP000674179">
    <property type="component" value="Chromosome 28"/>
</dbReference>
<dbReference type="RefSeq" id="XP_067691472.1">
    <property type="nucleotide sequence ID" value="XM_067836101.1"/>
</dbReference>
<evidence type="ECO:0000313" key="2">
    <source>
        <dbReference type="EMBL" id="KAG5474943.1"/>
    </source>
</evidence>
<gene>
    <name evidence="2" type="ORF">CUR178_04393</name>
</gene>
<feature type="region of interest" description="Disordered" evidence="1">
    <location>
        <begin position="234"/>
        <end position="273"/>
    </location>
</feature>
<dbReference type="AlphaFoldDB" id="A0A836HDV8"/>
<proteinExistence type="predicted"/>